<evidence type="ECO:0000313" key="3">
    <source>
        <dbReference type="Proteomes" id="UP000001940"/>
    </source>
</evidence>
<dbReference type="WormBase" id="Y6G8.6">
    <property type="protein sequence ID" value="CE38466"/>
    <property type="gene ID" value="WBGene00044208"/>
</dbReference>
<accession>Q564R0</accession>
<keyword evidence="1 2" id="KW-0812">Transmembrane</keyword>
<keyword evidence="1" id="KW-1133">Transmembrane helix</keyword>
<name>Q564R0_CAEEL</name>
<organism evidence="2 3">
    <name type="scientific">Caenorhabditis elegans</name>
    <dbReference type="NCBI Taxonomy" id="6239"/>
    <lineage>
        <taxon>Eukaryota</taxon>
        <taxon>Metazoa</taxon>
        <taxon>Ecdysozoa</taxon>
        <taxon>Nematoda</taxon>
        <taxon>Chromadorea</taxon>
        <taxon>Rhabditida</taxon>
        <taxon>Rhabditina</taxon>
        <taxon>Rhabditomorpha</taxon>
        <taxon>Rhabditoidea</taxon>
        <taxon>Rhabditidae</taxon>
        <taxon>Peloderinae</taxon>
        <taxon>Caenorhabditis</taxon>
    </lineage>
</organism>
<proteinExistence type="predicted"/>
<dbReference type="GeneID" id="3565541"/>
<dbReference type="KEGG" id="cel:CELE_Y6G8.6"/>
<dbReference type="HOGENOM" id="CLU_2252468_0_0_1"/>
<dbReference type="UCSC" id="Y6G8.6">
    <property type="organism name" value="c. elegans"/>
</dbReference>
<dbReference type="AGR" id="WB:WBGene00044208"/>
<dbReference type="RefSeq" id="NP_001024285.1">
    <property type="nucleotide sequence ID" value="NM_001029114.1"/>
</dbReference>
<evidence type="ECO:0000313" key="2">
    <source>
        <dbReference type="EMBL" id="CAI79257.1"/>
    </source>
</evidence>
<keyword evidence="3" id="KW-1185">Reference proteome</keyword>
<dbReference type="Proteomes" id="UP000001940">
    <property type="component" value="Chromosome V"/>
</dbReference>
<dbReference type="CTD" id="3565541"/>
<feature type="transmembrane region" description="Helical" evidence="1">
    <location>
        <begin position="24"/>
        <end position="43"/>
    </location>
</feature>
<dbReference type="EMBL" id="BX284605">
    <property type="protein sequence ID" value="CAI79257.1"/>
    <property type="molecule type" value="Genomic_DNA"/>
</dbReference>
<gene>
    <name evidence="2" type="ORF">CELE_Y6G8.6</name>
    <name evidence="2 4" type="ORF">Y6G8.6</name>
</gene>
<dbReference type="PANTHER" id="PTHR23014:SF1">
    <property type="entry name" value="DUF38 DOMAIN-CONTAINING PROTEIN-RELATED"/>
    <property type="match status" value="1"/>
</dbReference>
<protein>
    <submittedName>
        <fullName evidence="2">Transmembrane protein</fullName>
    </submittedName>
</protein>
<dbReference type="InParanoid" id="Q564R0"/>
<reference evidence="2 3" key="1">
    <citation type="journal article" date="1998" name="Science">
        <title>Genome sequence of the nematode C. elegans: a platform for investigating biology.</title>
        <authorList>
            <consortium name="The C. elegans sequencing consortium"/>
            <person name="Sulson J.E."/>
            <person name="Waterston R."/>
        </authorList>
    </citation>
    <scope>NUCLEOTIDE SEQUENCE [LARGE SCALE GENOMIC DNA]</scope>
    <source>
        <strain evidence="2 3">Bristol N2</strain>
    </source>
</reference>
<dbReference type="PhylomeDB" id="Q564R0"/>
<evidence type="ECO:0000256" key="1">
    <source>
        <dbReference type="SAM" id="Phobius"/>
    </source>
</evidence>
<keyword evidence="1" id="KW-0472">Membrane</keyword>
<sequence length="104" mass="12132">MEMIACGTNNTPSSTIKTIRISRIVEIYVTVEEISILVAYVMYKQKLQYRQELCYKSTINGCSLEIGGKEKFFEDQNFMELFFSHLIIILSLTNLISYLSFFYD</sequence>
<evidence type="ECO:0000313" key="4">
    <source>
        <dbReference type="WormBase" id="Y6G8.6"/>
    </source>
</evidence>
<dbReference type="Bgee" id="WBGene00044208">
    <property type="expression patterns" value="Expressed in larva and 1 other cell type or tissue"/>
</dbReference>
<feature type="transmembrane region" description="Helical" evidence="1">
    <location>
        <begin position="82"/>
        <end position="103"/>
    </location>
</feature>
<dbReference type="PANTHER" id="PTHR23014">
    <property type="entry name" value="F-BOX A PROTEIN"/>
    <property type="match status" value="1"/>
</dbReference>
<dbReference type="PaxDb" id="6239-Y6G8.6"/>
<dbReference type="AlphaFoldDB" id="Q564R0"/>